<dbReference type="InterPro" id="IPR000315">
    <property type="entry name" value="Znf_B-box"/>
</dbReference>
<feature type="non-terminal residue" evidence="7">
    <location>
        <position position="1"/>
    </location>
</feature>
<comment type="caution">
    <text evidence="7">The sequence shown here is derived from an EMBL/GenBank/DDBJ whole genome shotgun (WGS) entry which is preliminary data.</text>
</comment>
<gene>
    <name evidence="7" type="ORF">MNOR_LOCUS38936</name>
</gene>
<dbReference type="PANTHER" id="PTHR47156">
    <property type="entry name" value="PROTEIN CBG20824"/>
    <property type="match status" value="1"/>
</dbReference>
<dbReference type="Gene3D" id="3.30.40.10">
    <property type="entry name" value="Zinc/RING finger domain, C3HC4 (zinc finger)"/>
    <property type="match status" value="1"/>
</dbReference>
<proteinExistence type="predicted"/>
<evidence type="ECO:0000256" key="4">
    <source>
        <dbReference type="PROSITE-ProRule" id="PRU00024"/>
    </source>
</evidence>
<organism evidence="7 8">
    <name type="scientific">Meganyctiphanes norvegica</name>
    <name type="common">Northern krill</name>
    <name type="synonym">Thysanopoda norvegica</name>
    <dbReference type="NCBI Taxonomy" id="48144"/>
    <lineage>
        <taxon>Eukaryota</taxon>
        <taxon>Metazoa</taxon>
        <taxon>Ecdysozoa</taxon>
        <taxon>Arthropoda</taxon>
        <taxon>Crustacea</taxon>
        <taxon>Multicrustacea</taxon>
        <taxon>Malacostraca</taxon>
        <taxon>Eumalacostraca</taxon>
        <taxon>Eucarida</taxon>
        <taxon>Euphausiacea</taxon>
        <taxon>Euphausiidae</taxon>
        <taxon>Meganyctiphanes</taxon>
    </lineage>
</organism>
<dbReference type="AlphaFoldDB" id="A0AAV2SPY5"/>
<dbReference type="EMBL" id="CAXKWB010094269">
    <property type="protein sequence ID" value="CAL4218767.1"/>
    <property type="molecule type" value="Genomic_DNA"/>
</dbReference>
<dbReference type="SMART" id="SM00184">
    <property type="entry name" value="RING"/>
    <property type="match status" value="1"/>
</dbReference>
<dbReference type="Pfam" id="PF00097">
    <property type="entry name" value="zf-C3HC4"/>
    <property type="match status" value="1"/>
</dbReference>
<keyword evidence="8" id="KW-1185">Reference proteome</keyword>
<keyword evidence="2 4" id="KW-0863">Zinc-finger</keyword>
<evidence type="ECO:0000313" key="8">
    <source>
        <dbReference type="Proteomes" id="UP001497623"/>
    </source>
</evidence>
<feature type="non-terminal residue" evidence="7">
    <location>
        <position position="160"/>
    </location>
</feature>
<evidence type="ECO:0000313" key="7">
    <source>
        <dbReference type="EMBL" id="CAL4218767.1"/>
    </source>
</evidence>
<dbReference type="InterPro" id="IPR013083">
    <property type="entry name" value="Znf_RING/FYVE/PHD"/>
</dbReference>
<dbReference type="InterPro" id="IPR052667">
    <property type="entry name" value="E3_ubiquitin-ligase_RING"/>
</dbReference>
<keyword evidence="3" id="KW-0862">Zinc</keyword>
<dbReference type="PROSITE" id="PS50119">
    <property type="entry name" value="ZF_BBOX"/>
    <property type="match status" value="1"/>
</dbReference>
<dbReference type="Proteomes" id="UP001497623">
    <property type="component" value="Unassembled WGS sequence"/>
</dbReference>
<evidence type="ECO:0000256" key="2">
    <source>
        <dbReference type="ARBA" id="ARBA00022771"/>
    </source>
</evidence>
<evidence type="ECO:0000256" key="3">
    <source>
        <dbReference type="ARBA" id="ARBA00022833"/>
    </source>
</evidence>
<feature type="domain" description="B box-type" evidence="6">
    <location>
        <begin position="95"/>
        <end position="137"/>
    </location>
</feature>
<evidence type="ECO:0000259" key="5">
    <source>
        <dbReference type="PROSITE" id="PS50089"/>
    </source>
</evidence>
<protein>
    <recommendedName>
        <fullName evidence="9">RING-type domain-containing protein</fullName>
    </recommendedName>
</protein>
<dbReference type="InterPro" id="IPR001841">
    <property type="entry name" value="Znf_RING"/>
</dbReference>
<name>A0AAV2SPY5_MEGNR</name>
<evidence type="ECO:0000256" key="1">
    <source>
        <dbReference type="ARBA" id="ARBA00022723"/>
    </source>
</evidence>
<dbReference type="InterPro" id="IPR017907">
    <property type="entry name" value="Znf_RING_CS"/>
</dbReference>
<dbReference type="PROSITE" id="PS50089">
    <property type="entry name" value="ZF_RING_2"/>
    <property type="match status" value="1"/>
</dbReference>
<reference evidence="7 8" key="1">
    <citation type="submission" date="2024-05" db="EMBL/GenBank/DDBJ databases">
        <authorList>
            <person name="Wallberg A."/>
        </authorList>
    </citation>
    <scope>NUCLEOTIDE SEQUENCE [LARGE SCALE GENOMIC DNA]</scope>
</reference>
<dbReference type="PROSITE" id="PS00518">
    <property type="entry name" value="ZF_RING_1"/>
    <property type="match status" value="1"/>
</dbReference>
<accession>A0AAV2SPY5</accession>
<dbReference type="InterPro" id="IPR018957">
    <property type="entry name" value="Znf_C3HC4_RING-type"/>
</dbReference>
<dbReference type="GO" id="GO:0008270">
    <property type="term" value="F:zinc ion binding"/>
    <property type="evidence" value="ECO:0007669"/>
    <property type="project" value="UniProtKB-KW"/>
</dbReference>
<feature type="domain" description="RING-type" evidence="5">
    <location>
        <begin position="9"/>
        <end position="52"/>
    </location>
</feature>
<dbReference type="PANTHER" id="PTHR47156:SF10">
    <property type="entry name" value="E3 UBIQUITIN-PROTEIN LIGASE TRIM-21-RELATED"/>
    <property type="match status" value="1"/>
</dbReference>
<dbReference type="SUPFAM" id="SSF57850">
    <property type="entry name" value="RING/U-box"/>
    <property type="match status" value="1"/>
</dbReference>
<dbReference type="SUPFAM" id="SSF57845">
    <property type="entry name" value="B-box zinc-binding domain"/>
    <property type="match status" value="1"/>
</dbReference>
<dbReference type="Gene3D" id="3.30.160.60">
    <property type="entry name" value="Classic Zinc Finger"/>
    <property type="match status" value="1"/>
</dbReference>
<evidence type="ECO:0000259" key="6">
    <source>
        <dbReference type="PROSITE" id="PS50119"/>
    </source>
</evidence>
<evidence type="ECO:0008006" key="9">
    <source>
        <dbReference type="Google" id="ProtNLM"/>
    </source>
</evidence>
<sequence>FPSMDFLECKICHIPYDEEDHRPRNAPCGHELCTACLGAIIKDSIFECPKCRQKHIVKIPDDLPVSFGLIDVIRAFKSKSIPLPKETEPSTPGATNEEVCNMHGKSLDHWCYKCQFWICKECLDSHTTLVGCSTTTSTNAIKDIKDKHLKNIDMLLNNCE</sequence>
<keyword evidence="1" id="KW-0479">Metal-binding</keyword>